<evidence type="ECO:0000313" key="2">
    <source>
        <dbReference type="Proteomes" id="UP000318567"/>
    </source>
</evidence>
<evidence type="ECO:0000313" key="1">
    <source>
        <dbReference type="EMBL" id="VUS42939.1"/>
    </source>
</evidence>
<name>A0A9Q9UJ28_9ENTR</name>
<reference evidence="1 2" key="1">
    <citation type="submission" date="2019-07" db="EMBL/GenBank/DDBJ databases">
        <authorList>
            <person name="Brisse S."/>
            <person name="Rodrigues C."/>
            <person name="Thorpe H."/>
        </authorList>
    </citation>
    <scope>NUCLEOTIDE SEQUENCE [LARGE SCALE GENOMIC DNA]</scope>
    <source>
        <strain evidence="1">SB6410</strain>
    </source>
</reference>
<proteinExistence type="predicted"/>
<dbReference type="Proteomes" id="UP000318567">
    <property type="component" value="Unassembled WGS sequence"/>
</dbReference>
<sequence length="39" mass="4604">MVWVITINGLENCIKRKQILQFNSLLVAELRKQDLLFTD</sequence>
<protein>
    <submittedName>
        <fullName evidence="1">Uncharacterized protein</fullName>
    </submittedName>
</protein>
<accession>A0A9Q9UJ28</accession>
<comment type="caution">
    <text evidence="1">The sequence shown here is derived from an EMBL/GenBank/DDBJ whole genome shotgun (WGS) entry which is preliminary data.</text>
</comment>
<dbReference type="AlphaFoldDB" id="A0A9Q9UJ28"/>
<gene>
    <name evidence="1" type="ORF">SB6410_01112</name>
</gene>
<organism evidence="1 2">
    <name type="scientific">Klebsiella pasteurii</name>
    <dbReference type="NCBI Taxonomy" id="2587529"/>
    <lineage>
        <taxon>Bacteria</taxon>
        <taxon>Pseudomonadati</taxon>
        <taxon>Pseudomonadota</taxon>
        <taxon>Gammaproteobacteria</taxon>
        <taxon>Enterobacterales</taxon>
        <taxon>Enterobacteriaceae</taxon>
        <taxon>Klebsiella/Raoultella group</taxon>
        <taxon>Klebsiella</taxon>
    </lineage>
</organism>
<dbReference type="EMBL" id="CABGGO010000012">
    <property type="protein sequence ID" value="VUS42939.1"/>
    <property type="molecule type" value="Genomic_DNA"/>
</dbReference>